<dbReference type="EMBL" id="BMCS01000003">
    <property type="protein sequence ID" value="GGF39056.1"/>
    <property type="molecule type" value="Genomic_DNA"/>
</dbReference>
<dbReference type="Proteomes" id="UP000632454">
    <property type="component" value="Unassembled WGS sequence"/>
</dbReference>
<evidence type="ECO:0000313" key="2">
    <source>
        <dbReference type="EMBL" id="GGF39056.1"/>
    </source>
</evidence>
<proteinExistence type="predicted"/>
<organism evidence="2 3">
    <name type="scientific">Williamsia phyllosphaerae</name>
    <dbReference type="NCBI Taxonomy" id="885042"/>
    <lineage>
        <taxon>Bacteria</taxon>
        <taxon>Bacillati</taxon>
        <taxon>Actinomycetota</taxon>
        <taxon>Actinomycetes</taxon>
        <taxon>Mycobacteriales</taxon>
        <taxon>Nocardiaceae</taxon>
        <taxon>Williamsia</taxon>
    </lineage>
</organism>
<reference evidence="3" key="1">
    <citation type="journal article" date="2019" name="Int. J. Syst. Evol. Microbiol.">
        <title>The Global Catalogue of Microorganisms (GCM) 10K type strain sequencing project: providing services to taxonomists for standard genome sequencing and annotation.</title>
        <authorList>
            <consortium name="The Broad Institute Genomics Platform"/>
            <consortium name="The Broad Institute Genome Sequencing Center for Infectious Disease"/>
            <person name="Wu L."/>
            <person name="Ma J."/>
        </authorList>
    </citation>
    <scope>NUCLEOTIDE SEQUENCE [LARGE SCALE GENOMIC DNA]</scope>
    <source>
        <strain evidence="3">CCM 7855</strain>
    </source>
</reference>
<comment type="caution">
    <text evidence="2">The sequence shown here is derived from an EMBL/GenBank/DDBJ whole genome shotgun (WGS) entry which is preliminary data.</text>
</comment>
<feature type="region of interest" description="Disordered" evidence="1">
    <location>
        <begin position="1"/>
        <end position="46"/>
    </location>
</feature>
<feature type="compositionally biased region" description="Polar residues" evidence="1">
    <location>
        <begin position="1"/>
        <end position="21"/>
    </location>
</feature>
<name>A0ABQ1V761_9NOCA</name>
<gene>
    <name evidence="2" type="ORF">GCM10007298_38450</name>
</gene>
<evidence type="ECO:0000256" key="1">
    <source>
        <dbReference type="SAM" id="MobiDB-lite"/>
    </source>
</evidence>
<protein>
    <recommendedName>
        <fullName evidence="4">DUF4355 domain-containing protein</fullName>
    </recommendedName>
</protein>
<accession>A0ABQ1V761</accession>
<dbReference type="RefSeq" id="WP_188491991.1">
    <property type="nucleotide sequence ID" value="NZ_BMCS01000003.1"/>
</dbReference>
<feature type="compositionally biased region" description="Basic and acidic residues" evidence="1">
    <location>
        <begin position="28"/>
        <end position="46"/>
    </location>
</feature>
<keyword evidence="3" id="KW-1185">Reference proteome</keyword>
<evidence type="ECO:0008006" key="4">
    <source>
        <dbReference type="Google" id="ProtNLM"/>
    </source>
</evidence>
<evidence type="ECO:0000313" key="3">
    <source>
        <dbReference type="Proteomes" id="UP000632454"/>
    </source>
</evidence>
<sequence>MSDESTTTPDDAQETTDTTQGDPADLGDGGKKALVAERRRANSAERELKDIKAQLEQIEAAKLSDLEKAQKLAAEAQAEAVQVRAEALRYRIAAKHSITDEDAELFLTGGDEETLTRQALRLAERNAETSPKAGVYVPQSGQTPSAPALNGDDLEQSLRRKLGIG</sequence>
<feature type="region of interest" description="Disordered" evidence="1">
    <location>
        <begin position="125"/>
        <end position="165"/>
    </location>
</feature>